<organism evidence="1 2">
    <name type="scientific">Vermiconidia calcicola</name>
    <dbReference type="NCBI Taxonomy" id="1690605"/>
    <lineage>
        <taxon>Eukaryota</taxon>
        <taxon>Fungi</taxon>
        <taxon>Dikarya</taxon>
        <taxon>Ascomycota</taxon>
        <taxon>Pezizomycotina</taxon>
        <taxon>Dothideomycetes</taxon>
        <taxon>Dothideomycetidae</taxon>
        <taxon>Mycosphaerellales</taxon>
        <taxon>Extremaceae</taxon>
        <taxon>Vermiconidia</taxon>
    </lineage>
</organism>
<sequence>MAKLKKAPKAVRVKTTASKPIVNTVVKKKRRSGRILNTGKKSNAATEANATQSPLLSLPPEIRNRIYKLVLGGKTIHDARIAHFSTTGRRHYTHTICFCTTEVGDHEMSARIRSGEEIEVEGYWSRHSQCKPKPDDDPSRCNQPMALLRTCRQVHNEAALLPFQTNTFSFLTISGMNTFLKALVAVQRRAIVSMAFGTMFLHTAHKQLKKLVGLKELILFAEMSHYYWDKPADLSETRQQVMRAVSVFEPLSLTSATVCIYQETAYGKAKTDLAKLQALSEEAEAKLLEPLRNAVAEVESKEEVEAAGL</sequence>
<evidence type="ECO:0000313" key="2">
    <source>
        <dbReference type="Proteomes" id="UP001281147"/>
    </source>
</evidence>
<comment type="caution">
    <text evidence="1">The sequence shown here is derived from an EMBL/GenBank/DDBJ whole genome shotgun (WGS) entry which is preliminary data.</text>
</comment>
<keyword evidence="2" id="KW-1185">Reference proteome</keyword>
<protein>
    <submittedName>
        <fullName evidence="1">Uncharacterized protein</fullName>
    </submittedName>
</protein>
<dbReference type="Proteomes" id="UP001281147">
    <property type="component" value="Unassembled WGS sequence"/>
</dbReference>
<dbReference type="EMBL" id="JAUTXU010000002">
    <property type="protein sequence ID" value="KAK3725489.1"/>
    <property type="molecule type" value="Genomic_DNA"/>
</dbReference>
<gene>
    <name evidence="1" type="ORF">LTR37_000459</name>
</gene>
<accession>A0ACC3NYD2</accession>
<evidence type="ECO:0000313" key="1">
    <source>
        <dbReference type="EMBL" id="KAK3725489.1"/>
    </source>
</evidence>
<proteinExistence type="predicted"/>
<reference evidence="1" key="1">
    <citation type="submission" date="2023-07" db="EMBL/GenBank/DDBJ databases">
        <title>Black Yeasts Isolated from many extreme environments.</title>
        <authorList>
            <person name="Coleine C."/>
            <person name="Stajich J.E."/>
            <person name="Selbmann L."/>
        </authorList>
    </citation>
    <scope>NUCLEOTIDE SEQUENCE</scope>
    <source>
        <strain evidence="1">CCFEE 5714</strain>
    </source>
</reference>
<name>A0ACC3NYD2_9PEZI</name>